<dbReference type="SUPFAM" id="SSF49899">
    <property type="entry name" value="Concanavalin A-like lectins/glucanases"/>
    <property type="match status" value="1"/>
</dbReference>
<accession>A0ABW2DSW8</accession>
<feature type="domain" description="Secretion system C-terminal sorting" evidence="2">
    <location>
        <begin position="278"/>
        <end position="350"/>
    </location>
</feature>
<keyword evidence="4" id="KW-1185">Reference proteome</keyword>
<dbReference type="EMBL" id="JBHSYQ010000016">
    <property type="protein sequence ID" value="MFC6999702.1"/>
    <property type="molecule type" value="Genomic_DNA"/>
</dbReference>
<dbReference type="Proteomes" id="UP001596405">
    <property type="component" value="Unassembled WGS sequence"/>
</dbReference>
<feature type="chain" id="PRO_5047422277" evidence="1">
    <location>
        <begin position="40"/>
        <end position="352"/>
    </location>
</feature>
<gene>
    <name evidence="3" type="ORF">ACFQHR_18855</name>
</gene>
<proteinExistence type="predicted"/>
<sequence>MKKNLPAVKTSFRMMLSRSAKTLAVAGFLGLGFSSTASAQWMVYKANELPNATSENVFKTASVNIAAGQPSDSPVIVESENSIVADPDDATNKLLRFRIESLPHHSFLWRQDLTDPTSAATVVVRAKGMADIERAFELDLDFGGLRETIYIINPTEENANGKITFNEARKSNSELSNMELAINPTEWHTYRFTKDGNAVKVYIDENNTPAFEVTTPTSTSGRSYFRIGDGSSGQANGSFIDWIVWDVSGAYTPEQRAVPGADVLFVKGDMEKAGRLTVFPNPTTDRFAVSHPAARKGATIEVYAANGLKVGTIATDQGATSTNLDLGTKDNGLYTIVYTDGTQRSSSRIIKR</sequence>
<dbReference type="RefSeq" id="WP_082883001.1">
    <property type="nucleotide sequence ID" value="NZ_JBHSYQ010000016.1"/>
</dbReference>
<dbReference type="InterPro" id="IPR026444">
    <property type="entry name" value="Secre_tail"/>
</dbReference>
<dbReference type="Pfam" id="PF18962">
    <property type="entry name" value="Por_Secre_tail"/>
    <property type="match status" value="1"/>
</dbReference>
<reference evidence="4" key="1">
    <citation type="journal article" date="2019" name="Int. J. Syst. Evol. Microbiol.">
        <title>The Global Catalogue of Microorganisms (GCM) 10K type strain sequencing project: providing services to taxonomists for standard genome sequencing and annotation.</title>
        <authorList>
            <consortium name="The Broad Institute Genomics Platform"/>
            <consortium name="The Broad Institute Genome Sequencing Center for Infectious Disease"/>
            <person name="Wu L."/>
            <person name="Ma J."/>
        </authorList>
    </citation>
    <scope>NUCLEOTIDE SEQUENCE [LARGE SCALE GENOMIC DNA]</scope>
    <source>
        <strain evidence="4">CGMCC 4.7393</strain>
    </source>
</reference>
<protein>
    <submittedName>
        <fullName evidence="3">T9SS type A sorting domain-containing protein</fullName>
    </submittedName>
</protein>
<evidence type="ECO:0000256" key="1">
    <source>
        <dbReference type="SAM" id="SignalP"/>
    </source>
</evidence>
<evidence type="ECO:0000259" key="2">
    <source>
        <dbReference type="Pfam" id="PF18962"/>
    </source>
</evidence>
<dbReference type="InterPro" id="IPR013320">
    <property type="entry name" value="ConA-like_dom_sf"/>
</dbReference>
<comment type="caution">
    <text evidence="3">The sequence shown here is derived from an EMBL/GenBank/DDBJ whole genome shotgun (WGS) entry which is preliminary data.</text>
</comment>
<feature type="signal peptide" evidence="1">
    <location>
        <begin position="1"/>
        <end position="39"/>
    </location>
</feature>
<keyword evidence="1" id="KW-0732">Signal</keyword>
<dbReference type="Gene3D" id="2.60.120.560">
    <property type="entry name" value="Exo-inulinase, domain 1"/>
    <property type="match status" value="1"/>
</dbReference>
<dbReference type="NCBIfam" id="TIGR04183">
    <property type="entry name" value="Por_Secre_tail"/>
    <property type="match status" value="1"/>
</dbReference>
<evidence type="ECO:0000313" key="4">
    <source>
        <dbReference type="Proteomes" id="UP001596405"/>
    </source>
</evidence>
<evidence type="ECO:0000313" key="3">
    <source>
        <dbReference type="EMBL" id="MFC6999702.1"/>
    </source>
</evidence>
<organism evidence="3 4">
    <name type="scientific">Rufibacter roseus</name>
    <dbReference type="NCBI Taxonomy" id="1567108"/>
    <lineage>
        <taxon>Bacteria</taxon>
        <taxon>Pseudomonadati</taxon>
        <taxon>Bacteroidota</taxon>
        <taxon>Cytophagia</taxon>
        <taxon>Cytophagales</taxon>
        <taxon>Hymenobacteraceae</taxon>
        <taxon>Rufibacter</taxon>
    </lineage>
</organism>
<name>A0ABW2DSW8_9BACT</name>